<reference evidence="1" key="1">
    <citation type="submission" date="2020-05" db="EMBL/GenBank/DDBJ databases">
        <title>Mycena genomes resolve the evolution of fungal bioluminescence.</title>
        <authorList>
            <person name="Tsai I.J."/>
        </authorList>
    </citation>
    <scope>NUCLEOTIDE SEQUENCE</scope>
    <source>
        <strain evidence="1">CCC161011</strain>
    </source>
</reference>
<organism evidence="1 2">
    <name type="scientific">Mycena venus</name>
    <dbReference type="NCBI Taxonomy" id="2733690"/>
    <lineage>
        <taxon>Eukaryota</taxon>
        <taxon>Fungi</taxon>
        <taxon>Dikarya</taxon>
        <taxon>Basidiomycota</taxon>
        <taxon>Agaricomycotina</taxon>
        <taxon>Agaricomycetes</taxon>
        <taxon>Agaricomycetidae</taxon>
        <taxon>Agaricales</taxon>
        <taxon>Marasmiineae</taxon>
        <taxon>Mycenaceae</taxon>
        <taxon>Mycena</taxon>
    </lineage>
</organism>
<name>A0A8H7CPV9_9AGAR</name>
<accession>A0A8H7CPV9</accession>
<comment type="caution">
    <text evidence="1">The sequence shown here is derived from an EMBL/GenBank/DDBJ whole genome shotgun (WGS) entry which is preliminary data.</text>
</comment>
<evidence type="ECO:0000313" key="1">
    <source>
        <dbReference type="EMBL" id="KAF7345775.1"/>
    </source>
</evidence>
<gene>
    <name evidence="1" type="ORF">MVEN_01598200</name>
</gene>
<dbReference type="Proteomes" id="UP000620124">
    <property type="component" value="Unassembled WGS sequence"/>
</dbReference>
<keyword evidence="2" id="KW-1185">Reference proteome</keyword>
<dbReference type="EMBL" id="JACAZI010000013">
    <property type="protein sequence ID" value="KAF7345775.1"/>
    <property type="molecule type" value="Genomic_DNA"/>
</dbReference>
<protein>
    <submittedName>
        <fullName evidence="1">Uncharacterized protein</fullName>
    </submittedName>
</protein>
<dbReference type="AlphaFoldDB" id="A0A8H7CPV9"/>
<proteinExistence type="predicted"/>
<evidence type="ECO:0000313" key="2">
    <source>
        <dbReference type="Proteomes" id="UP000620124"/>
    </source>
</evidence>
<sequence>MYSRLGLRSPSVLFNGLEDYDGNVHRPFVSGFSNNSVVSSPELPALVWQAASDYICAIIDKRVPSHFTSATCVRPGYLSSPLSRLPSHSKMNGLVSHASAFVSHDGDGNQCSGLNWSTSPRFAGTHLPACDGYAGLIHVLLALFCALWLTLNLEDFSLTEDDAAL</sequence>